<proteinExistence type="predicted"/>
<keyword evidence="2" id="KW-1185">Reference proteome</keyword>
<sequence length="160" mass="18337">ITDGVSAWVGLFPYGQYAGFALAEITKLYTARYDYNHEFGYADRHGCYARAFSSQIKNHKLYTPTIIDGKEQKGLVKHTGLRANRGYLAKERDNVEVTIWTYQLPEDITVLTKGHDNENFLSDKDFGLRRMPFQIAREYVLTLGDVPYYFDSTIESGGSW</sequence>
<gene>
    <name evidence="1" type="ORF">SAMN05192546_1091</name>
</gene>
<dbReference type="EMBL" id="FNPV01000009">
    <property type="protein sequence ID" value="SDZ11056.1"/>
    <property type="molecule type" value="Genomic_DNA"/>
</dbReference>
<dbReference type="RefSeq" id="WP_176968403.1">
    <property type="nucleotide sequence ID" value="NZ_FNPV01000009.1"/>
</dbReference>
<organism evidence="1 2">
    <name type="scientific">Tindallia californiensis</name>
    <dbReference type="NCBI Taxonomy" id="159292"/>
    <lineage>
        <taxon>Bacteria</taxon>
        <taxon>Bacillati</taxon>
        <taxon>Bacillota</taxon>
        <taxon>Clostridia</taxon>
        <taxon>Peptostreptococcales</taxon>
        <taxon>Tindalliaceae</taxon>
        <taxon>Tindallia</taxon>
    </lineage>
</organism>
<name>A0A1H3QCE1_9FIRM</name>
<reference evidence="1 2" key="1">
    <citation type="submission" date="2016-10" db="EMBL/GenBank/DDBJ databases">
        <authorList>
            <person name="de Groot N.N."/>
        </authorList>
    </citation>
    <scope>NUCLEOTIDE SEQUENCE [LARGE SCALE GENOMIC DNA]</scope>
    <source>
        <strain evidence="1 2">APO</strain>
    </source>
</reference>
<protein>
    <submittedName>
        <fullName evidence="1">Uncharacterized protein</fullName>
    </submittedName>
</protein>
<dbReference type="Proteomes" id="UP000199230">
    <property type="component" value="Unassembled WGS sequence"/>
</dbReference>
<dbReference type="AlphaFoldDB" id="A0A1H3QCE1"/>
<evidence type="ECO:0000313" key="2">
    <source>
        <dbReference type="Proteomes" id="UP000199230"/>
    </source>
</evidence>
<evidence type="ECO:0000313" key="1">
    <source>
        <dbReference type="EMBL" id="SDZ11056.1"/>
    </source>
</evidence>
<accession>A0A1H3QCE1</accession>
<feature type="non-terminal residue" evidence="1">
    <location>
        <position position="1"/>
    </location>
</feature>